<dbReference type="PANTHER" id="PTHR34448">
    <property type="entry name" value="AMINOPEPTIDASE"/>
    <property type="match status" value="1"/>
</dbReference>
<protein>
    <submittedName>
        <fullName evidence="10">Thermophilic metalloprotease (M29) superfamily</fullName>
    </submittedName>
</protein>
<evidence type="ECO:0000256" key="9">
    <source>
        <dbReference type="ARBA" id="ARBA00023049"/>
    </source>
</evidence>
<dbReference type="GO" id="GO:0046872">
    <property type="term" value="F:metal ion binding"/>
    <property type="evidence" value="ECO:0007669"/>
    <property type="project" value="UniProtKB-KW"/>
</dbReference>
<dbReference type="EMBL" id="MHVJ01000013">
    <property type="protein sequence ID" value="OHA91382.1"/>
    <property type="molecule type" value="Genomic_DNA"/>
</dbReference>
<dbReference type="PANTHER" id="PTHR34448:SF3">
    <property type="entry name" value="AMINOPEPTIDASE AMPS"/>
    <property type="match status" value="1"/>
</dbReference>
<comment type="similarity">
    <text evidence="4">Belongs to the peptidase M29 family.</text>
</comment>
<keyword evidence="8" id="KW-0378">Hydrolase</keyword>
<keyword evidence="5" id="KW-0031">Aminopeptidase</keyword>
<dbReference type="GO" id="GO:0004177">
    <property type="term" value="F:aminopeptidase activity"/>
    <property type="evidence" value="ECO:0007669"/>
    <property type="project" value="UniProtKB-KW"/>
</dbReference>
<evidence type="ECO:0000256" key="2">
    <source>
        <dbReference type="ARBA" id="ARBA00001946"/>
    </source>
</evidence>
<organism evidence="10 11">
    <name type="scientific">Candidatus Zambryskibacteria bacterium RIFCSPHIGHO2_01_FULL_49_18</name>
    <dbReference type="NCBI Taxonomy" id="1802740"/>
    <lineage>
        <taxon>Bacteria</taxon>
        <taxon>Candidatus Zambryskiibacteriota</taxon>
    </lineage>
</organism>
<dbReference type="Gene3D" id="3.40.1830.10">
    <property type="entry name" value="Thermophilic metalloprotease (M29)"/>
    <property type="match status" value="1"/>
</dbReference>
<accession>A0A1G2T2M0</accession>
<dbReference type="GO" id="GO:0006508">
    <property type="term" value="P:proteolysis"/>
    <property type="evidence" value="ECO:0007669"/>
    <property type="project" value="UniProtKB-KW"/>
</dbReference>
<dbReference type="GO" id="GO:0008237">
    <property type="term" value="F:metallopeptidase activity"/>
    <property type="evidence" value="ECO:0007669"/>
    <property type="project" value="UniProtKB-KW"/>
</dbReference>
<evidence type="ECO:0000256" key="1">
    <source>
        <dbReference type="ARBA" id="ARBA00001941"/>
    </source>
</evidence>
<evidence type="ECO:0000256" key="8">
    <source>
        <dbReference type="ARBA" id="ARBA00022801"/>
    </source>
</evidence>
<evidence type="ECO:0000256" key="5">
    <source>
        <dbReference type="ARBA" id="ARBA00022438"/>
    </source>
</evidence>
<dbReference type="PRINTS" id="PR00919">
    <property type="entry name" value="THERMOPTASE"/>
</dbReference>
<evidence type="ECO:0000256" key="4">
    <source>
        <dbReference type="ARBA" id="ARBA00008236"/>
    </source>
</evidence>
<dbReference type="Pfam" id="PF02073">
    <property type="entry name" value="Peptidase_M29"/>
    <property type="match status" value="1"/>
</dbReference>
<keyword evidence="6 10" id="KW-0645">Protease</keyword>
<comment type="cofactor">
    <cofactor evidence="2">
        <name>Mg(2+)</name>
        <dbReference type="ChEBI" id="CHEBI:18420"/>
    </cofactor>
</comment>
<dbReference type="InterPro" id="IPR035097">
    <property type="entry name" value="M29_N-terminal"/>
</dbReference>
<proteinExistence type="inferred from homology"/>
<comment type="caution">
    <text evidence="10">The sequence shown here is derived from an EMBL/GenBank/DDBJ whole genome shotgun (WGS) entry which is preliminary data.</text>
</comment>
<reference evidence="10 11" key="1">
    <citation type="journal article" date="2016" name="Nat. Commun.">
        <title>Thousands of microbial genomes shed light on interconnected biogeochemical processes in an aquifer system.</title>
        <authorList>
            <person name="Anantharaman K."/>
            <person name="Brown C.T."/>
            <person name="Hug L.A."/>
            <person name="Sharon I."/>
            <person name="Castelle C.J."/>
            <person name="Probst A.J."/>
            <person name="Thomas B.C."/>
            <person name="Singh A."/>
            <person name="Wilkins M.J."/>
            <person name="Karaoz U."/>
            <person name="Brodie E.L."/>
            <person name="Williams K.H."/>
            <person name="Hubbard S.S."/>
            <person name="Banfield J.F."/>
        </authorList>
    </citation>
    <scope>NUCLEOTIDE SEQUENCE [LARGE SCALE GENOMIC DNA]</scope>
</reference>
<dbReference type="InterPro" id="IPR000787">
    <property type="entry name" value="Peptidase_M29"/>
</dbReference>
<sequence length="407" mass="45966">MKKAYTPPKKILEKYADVLINFALGGGKGIKKGDTILVYGSEVSKPLYIELIRAIRRAGGHSIGRYAPDSEPGAKLDREFYDESSEEQLVFFPDKLIRGQVDQMDHSVHILAKVDPKSLKDVDPKKIMKRGLAWKPGSEWADEKENKGKYTWTLGLYGTKGMAKEARMSEKEYWNQIIKACFLDKADPIKEWKKVAAQVEKYKNKLNKLKIEKLHVKGPDADLWIKIGEKKAWAGGTGRNIPSFEIFTSPDWRGTEGWIKFNQPLYVYGNLIEGIELEFKNGRVVKSKARKNEKVLKAMIATKNADKVGEYSLTDKRFSRITKFMANTLFDENVGGPHGNTHLALGSAYHDCYAGNPAKVKKIEWQRLGYNDSSVHTDIISTAPRTVTAYLPGGKQKVIYKNGQFTL</sequence>
<evidence type="ECO:0000313" key="10">
    <source>
        <dbReference type="EMBL" id="OHA91382.1"/>
    </source>
</evidence>
<evidence type="ECO:0000256" key="3">
    <source>
        <dbReference type="ARBA" id="ARBA00001947"/>
    </source>
</evidence>
<dbReference type="InterPro" id="IPR052170">
    <property type="entry name" value="M29_Exopeptidase"/>
</dbReference>
<dbReference type="Proteomes" id="UP000178612">
    <property type="component" value="Unassembled WGS sequence"/>
</dbReference>
<name>A0A1G2T2M0_9BACT</name>
<evidence type="ECO:0000313" key="11">
    <source>
        <dbReference type="Proteomes" id="UP000178612"/>
    </source>
</evidence>
<comment type="cofactor">
    <cofactor evidence="3">
        <name>Zn(2+)</name>
        <dbReference type="ChEBI" id="CHEBI:29105"/>
    </cofactor>
</comment>
<evidence type="ECO:0000256" key="7">
    <source>
        <dbReference type="ARBA" id="ARBA00022723"/>
    </source>
</evidence>
<gene>
    <name evidence="10" type="ORF">A2758_02900</name>
</gene>
<evidence type="ECO:0000256" key="6">
    <source>
        <dbReference type="ARBA" id="ARBA00022670"/>
    </source>
</evidence>
<keyword evidence="7" id="KW-0479">Metal-binding</keyword>
<dbReference type="SUPFAM" id="SSF144052">
    <property type="entry name" value="Thermophilic metalloprotease-like"/>
    <property type="match status" value="1"/>
</dbReference>
<comment type="cofactor">
    <cofactor evidence="1">
        <name>Co(2+)</name>
        <dbReference type="ChEBI" id="CHEBI:48828"/>
    </cofactor>
</comment>
<dbReference type="AlphaFoldDB" id="A0A1G2T2M0"/>
<keyword evidence="9 10" id="KW-0482">Metalloprotease</keyword>